<dbReference type="Proteomes" id="UP000034581">
    <property type="component" value="Unassembled WGS sequence"/>
</dbReference>
<sequence length="295" mass="32733">MDNFDQNQNNNSSQVTDNPVPHDQTQNQSFVTPSSDVEIESQPVFPKVESSEQNISDPPIIKKGYGDNYEENEGVKEIPVSHLTTEQVIFEDTKNYPQAQPKNQEINEDNKVQKAIDKLAAEAIKEPIIQKPAEVASVEIKEVSTQRIPTNMESEIASQSSVPPITTAVDNQGVSMANDQFVEKLDLEPNAQQVFEEAASSDNPEQVFDAVEQSKDEKLAQELIQKSGLSPEIVQKALQEKTQKIQEEQSSVPPRPISEVTTQEAKAVLGEEEYQKEAQDLQSINQPSSDNNSNS</sequence>
<evidence type="ECO:0000256" key="1">
    <source>
        <dbReference type="SAM" id="MobiDB-lite"/>
    </source>
</evidence>
<feature type="region of interest" description="Disordered" evidence="1">
    <location>
        <begin position="240"/>
        <end position="295"/>
    </location>
</feature>
<feature type="compositionally biased region" description="Polar residues" evidence="1">
    <location>
        <begin position="280"/>
        <end position="295"/>
    </location>
</feature>
<dbReference type="AlphaFoldDB" id="A0A0G0EPP4"/>
<feature type="region of interest" description="Disordered" evidence="1">
    <location>
        <begin position="1"/>
        <end position="67"/>
    </location>
</feature>
<evidence type="ECO:0000313" key="2">
    <source>
        <dbReference type="EMBL" id="KKP69257.1"/>
    </source>
</evidence>
<comment type="caution">
    <text evidence="2">The sequence shown here is derived from an EMBL/GenBank/DDBJ whole genome shotgun (WGS) entry which is preliminary data.</text>
</comment>
<proteinExistence type="predicted"/>
<protein>
    <submittedName>
        <fullName evidence="2">Uncharacterized protein</fullName>
    </submittedName>
</protein>
<feature type="compositionally biased region" description="Low complexity" evidence="1">
    <location>
        <begin position="1"/>
        <end position="14"/>
    </location>
</feature>
<reference evidence="2 3" key="1">
    <citation type="journal article" date="2015" name="Nature">
        <title>rRNA introns, odd ribosomes, and small enigmatic genomes across a large radiation of phyla.</title>
        <authorList>
            <person name="Brown C.T."/>
            <person name="Hug L.A."/>
            <person name="Thomas B.C."/>
            <person name="Sharon I."/>
            <person name="Castelle C.J."/>
            <person name="Singh A."/>
            <person name="Wilkins M.J."/>
            <person name="Williams K.H."/>
            <person name="Banfield J.F."/>
        </authorList>
    </citation>
    <scope>NUCLEOTIDE SEQUENCE [LARGE SCALE GENOMIC DNA]</scope>
</reference>
<organism evidence="2 3">
    <name type="scientific">candidate division CPR3 bacterium GW2011_GWF2_35_18</name>
    <dbReference type="NCBI Taxonomy" id="1618350"/>
    <lineage>
        <taxon>Bacteria</taxon>
        <taxon>Bacteria division CPR3</taxon>
    </lineage>
</organism>
<dbReference type="EMBL" id="LBQB01000008">
    <property type="protein sequence ID" value="KKP69257.1"/>
    <property type="molecule type" value="Genomic_DNA"/>
</dbReference>
<feature type="compositionally biased region" description="Polar residues" evidence="1">
    <location>
        <begin position="23"/>
        <end position="35"/>
    </location>
</feature>
<name>A0A0G0EPP4_UNCC3</name>
<accession>A0A0G0EPP4</accession>
<evidence type="ECO:0000313" key="3">
    <source>
        <dbReference type="Proteomes" id="UP000034581"/>
    </source>
</evidence>
<dbReference type="STRING" id="1618350.UR67_C0008G0013"/>
<gene>
    <name evidence="2" type="ORF">UR67_C0008G0013</name>
</gene>